<dbReference type="Gene3D" id="1.10.10.10">
    <property type="entry name" value="Winged helix-like DNA-binding domain superfamily/Winged helix DNA-binding domain"/>
    <property type="match status" value="1"/>
</dbReference>
<dbReference type="InterPro" id="IPR036390">
    <property type="entry name" value="WH_DNA-bd_sf"/>
</dbReference>
<dbReference type="PROSITE" id="PS50949">
    <property type="entry name" value="HTH_GNTR"/>
    <property type="match status" value="1"/>
</dbReference>
<dbReference type="SMART" id="SM00895">
    <property type="entry name" value="FCD"/>
    <property type="match status" value="1"/>
</dbReference>
<evidence type="ECO:0000256" key="1">
    <source>
        <dbReference type="ARBA" id="ARBA00023015"/>
    </source>
</evidence>
<dbReference type="RefSeq" id="WP_382419918.1">
    <property type="nucleotide sequence ID" value="NZ_JBHSCW010000001.1"/>
</dbReference>
<sequence length="245" mass="27377">MKEAEQQLAQHSGEDEGAPSARNLGRLAHSRIRADILSLGLAPGEVVSERGLQGVYGISRTPIREALAALIREGLVVRTARGYAVAPFDLRELREIFDYREIVEDAAVRLACRNATPQELDDLQKTVDRGLAAFTPDDWFEAGLDVHVRIAALSCNRFLCEAVRDTVNRTLRPRWLLASSEEAREAAHREHSEIVDLIRRQEEEPAARAIRLHGRDVRDRILSAISDSRRIFGARAFAEPGRQGD</sequence>
<feature type="domain" description="HTH gntR-type" evidence="5">
    <location>
        <begin position="22"/>
        <end position="88"/>
    </location>
</feature>
<dbReference type="InterPro" id="IPR036388">
    <property type="entry name" value="WH-like_DNA-bd_sf"/>
</dbReference>
<dbReference type="Proteomes" id="UP001595799">
    <property type="component" value="Unassembled WGS sequence"/>
</dbReference>
<accession>A0ABV8UFB4</accession>
<keyword evidence="1" id="KW-0805">Transcription regulation</keyword>
<keyword evidence="2" id="KW-0238">DNA-binding</keyword>
<feature type="region of interest" description="Disordered" evidence="4">
    <location>
        <begin position="1"/>
        <end position="21"/>
    </location>
</feature>
<dbReference type="Gene3D" id="1.20.120.530">
    <property type="entry name" value="GntR ligand-binding domain-like"/>
    <property type="match status" value="1"/>
</dbReference>
<reference evidence="7" key="1">
    <citation type="journal article" date="2019" name="Int. J. Syst. Evol. Microbiol.">
        <title>The Global Catalogue of Microorganisms (GCM) 10K type strain sequencing project: providing services to taxonomists for standard genome sequencing and annotation.</title>
        <authorList>
            <consortium name="The Broad Institute Genomics Platform"/>
            <consortium name="The Broad Institute Genome Sequencing Center for Infectious Disease"/>
            <person name="Wu L."/>
            <person name="Ma J."/>
        </authorList>
    </citation>
    <scope>NUCLEOTIDE SEQUENCE [LARGE SCALE GENOMIC DNA]</scope>
    <source>
        <strain evidence="7">CECT 8472</strain>
    </source>
</reference>
<comment type="caution">
    <text evidence="6">The sequence shown here is derived from an EMBL/GenBank/DDBJ whole genome shotgun (WGS) entry which is preliminary data.</text>
</comment>
<evidence type="ECO:0000259" key="5">
    <source>
        <dbReference type="PROSITE" id="PS50949"/>
    </source>
</evidence>
<dbReference type="PANTHER" id="PTHR43537:SF45">
    <property type="entry name" value="GNTR FAMILY REGULATORY PROTEIN"/>
    <property type="match status" value="1"/>
</dbReference>
<keyword evidence="3" id="KW-0804">Transcription</keyword>
<dbReference type="PANTHER" id="PTHR43537">
    <property type="entry name" value="TRANSCRIPTIONAL REGULATOR, GNTR FAMILY"/>
    <property type="match status" value="1"/>
</dbReference>
<evidence type="ECO:0000256" key="2">
    <source>
        <dbReference type="ARBA" id="ARBA00023125"/>
    </source>
</evidence>
<evidence type="ECO:0000313" key="7">
    <source>
        <dbReference type="Proteomes" id="UP001595799"/>
    </source>
</evidence>
<dbReference type="SUPFAM" id="SSF48008">
    <property type="entry name" value="GntR ligand-binding domain-like"/>
    <property type="match status" value="1"/>
</dbReference>
<gene>
    <name evidence="6" type="ORF">ACFOW6_00145</name>
</gene>
<dbReference type="SMART" id="SM00345">
    <property type="entry name" value="HTH_GNTR"/>
    <property type="match status" value="1"/>
</dbReference>
<dbReference type="EMBL" id="JBHSCW010000001">
    <property type="protein sequence ID" value="MFC4349944.1"/>
    <property type="molecule type" value="Genomic_DNA"/>
</dbReference>
<evidence type="ECO:0000256" key="4">
    <source>
        <dbReference type="SAM" id="MobiDB-lite"/>
    </source>
</evidence>
<dbReference type="PRINTS" id="PR00035">
    <property type="entry name" value="HTHGNTR"/>
</dbReference>
<organism evidence="6 7">
    <name type="scientific">Fodinicurvata halophila</name>
    <dbReference type="NCBI Taxonomy" id="1419723"/>
    <lineage>
        <taxon>Bacteria</taxon>
        <taxon>Pseudomonadati</taxon>
        <taxon>Pseudomonadota</taxon>
        <taxon>Alphaproteobacteria</taxon>
        <taxon>Rhodospirillales</taxon>
        <taxon>Rhodovibrionaceae</taxon>
        <taxon>Fodinicurvata</taxon>
    </lineage>
</organism>
<dbReference type="InterPro" id="IPR008920">
    <property type="entry name" value="TF_FadR/GntR_C"/>
</dbReference>
<name>A0ABV8UFB4_9PROT</name>
<dbReference type="InterPro" id="IPR000524">
    <property type="entry name" value="Tscrpt_reg_HTH_GntR"/>
</dbReference>
<protein>
    <submittedName>
        <fullName evidence="6">GntR family transcriptional regulator</fullName>
    </submittedName>
</protein>
<evidence type="ECO:0000313" key="6">
    <source>
        <dbReference type="EMBL" id="MFC4349944.1"/>
    </source>
</evidence>
<dbReference type="InterPro" id="IPR011711">
    <property type="entry name" value="GntR_C"/>
</dbReference>
<dbReference type="SUPFAM" id="SSF46785">
    <property type="entry name" value="Winged helix' DNA-binding domain"/>
    <property type="match status" value="1"/>
</dbReference>
<evidence type="ECO:0000256" key="3">
    <source>
        <dbReference type="ARBA" id="ARBA00023163"/>
    </source>
</evidence>
<dbReference type="Pfam" id="PF07729">
    <property type="entry name" value="FCD"/>
    <property type="match status" value="1"/>
</dbReference>
<proteinExistence type="predicted"/>
<dbReference type="Pfam" id="PF00392">
    <property type="entry name" value="GntR"/>
    <property type="match status" value="1"/>
</dbReference>
<keyword evidence="7" id="KW-1185">Reference proteome</keyword>